<evidence type="ECO:0000313" key="1">
    <source>
        <dbReference type="EMBL" id="MCC8404487.1"/>
    </source>
</evidence>
<keyword evidence="2" id="KW-1185">Reference proteome</keyword>
<protein>
    <submittedName>
        <fullName evidence="1">Uncharacterized protein</fullName>
    </submittedName>
</protein>
<accession>A0ABS8KJB2</accession>
<reference evidence="1 2" key="1">
    <citation type="submission" date="2021-11" db="EMBL/GenBank/DDBJ databases">
        <authorList>
            <person name="Oh E.-T."/>
            <person name="Kim S.-B."/>
        </authorList>
    </citation>
    <scope>NUCLEOTIDE SEQUENCE [LARGE SCALE GENOMIC DNA]</scope>
    <source>
        <strain evidence="1 2">MMS20-SJTN17</strain>
    </source>
</reference>
<gene>
    <name evidence="1" type="ORF">LJ655_21825</name>
</gene>
<dbReference type="EMBL" id="JAJITC010000012">
    <property type="protein sequence ID" value="MCC8404487.1"/>
    <property type="molecule type" value="Genomic_DNA"/>
</dbReference>
<organism evidence="1 2">
    <name type="scientific">Paraburkholderia translucens</name>
    <dbReference type="NCBI Taxonomy" id="2886945"/>
    <lineage>
        <taxon>Bacteria</taxon>
        <taxon>Pseudomonadati</taxon>
        <taxon>Pseudomonadota</taxon>
        <taxon>Betaproteobacteria</taxon>
        <taxon>Burkholderiales</taxon>
        <taxon>Burkholderiaceae</taxon>
        <taxon>Paraburkholderia</taxon>
    </lineage>
</organism>
<dbReference type="Proteomes" id="UP001430614">
    <property type="component" value="Unassembled WGS sequence"/>
</dbReference>
<proteinExistence type="predicted"/>
<name>A0ABS8KJB2_9BURK</name>
<sequence>MTAFIDALLSVLNDGKMPALCGVFGGLAGETDSRSWWAADAVRATAAVSLQKNHPYLRKAIHI</sequence>
<dbReference type="RefSeq" id="WP_230563301.1">
    <property type="nucleotide sequence ID" value="NZ_JAJITC010000012.1"/>
</dbReference>
<evidence type="ECO:0000313" key="2">
    <source>
        <dbReference type="Proteomes" id="UP001430614"/>
    </source>
</evidence>
<comment type="caution">
    <text evidence="1">The sequence shown here is derived from an EMBL/GenBank/DDBJ whole genome shotgun (WGS) entry which is preliminary data.</text>
</comment>